<dbReference type="AlphaFoldDB" id="M5DWC4"/>
<sequence>MEIIQLTKKVDIDWTNIEISLGVPPVAHLENYSFDFEISPRDFLSFAQQNLKMNDKKGLISALSNAKRAIDCQIDLVILFYGFNYSKFEKANCYSQIKSLINEYEIENQKFSGVPFKLKFITSFGIAPSFLVSKIRELRNKLEHEYKMPSKAEVREAVEVAELFINSTENIITRNFYHSIFFGNNLYIDDSYNKPFFKISYPEDNKDNKILKQKYNEFKITLFKNKETYISKISPKNKKYIFLIKVLLGEFSYLVDVFDIDMERKYFNYKLIQK</sequence>
<evidence type="ECO:0000313" key="1">
    <source>
        <dbReference type="EMBL" id="CCU77566.1"/>
    </source>
</evidence>
<protein>
    <submittedName>
        <fullName evidence="1">Uncharacterized protein</fullName>
    </submittedName>
</protein>
<dbReference type="eggNOG" id="ENOG503317T">
    <property type="taxonomic scope" value="Bacteria"/>
</dbReference>
<dbReference type="OrthoDB" id="6844513at2"/>
<dbReference type="RefSeq" id="WP_005486931.1">
    <property type="nucleotide sequence ID" value="NZ_CAUI01000003.1"/>
</dbReference>
<name>M5DWC4_9FIRM</name>
<keyword evidence="2" id="KW-1185">Reference proteome</keyword>
<dbReference type="EMBL" id="CAUI01000003">
    <property type="protein sequence ID" value="CCU77566.1"/>
    <property type="molecule type" value="Genomic_DNA"/>
</dbReference>
<dbReference type="Proteomes" id="UP000012063">
    <property type="component" value="Unassembled WGS sequence"/>
</dbReference>
<gene>
    <name evidence="1" type="ORF">HSACCH_00027</name>
</gene>
<organism evidence="1 2">
    <name type="scientific">Halanaerobium saccharolyticum subsp. saccharolyticum DSM 6643</name>
    <dbReference type="NCBI Taxonomy" id="1293054"/>
    <lineage>
        <taxon>Bacteria</taxon>
        <taxon>Bacillati</taxon>
        <taxon>Bacillota</taxon>
        <taxon>Clostridia</taxon>
        <taxon>Halanaerobiales</taxon>
        <taxon>Halanaerobiaceae</taxon>
        <taxon>Halanaerobium</taxon>
    </lineage>
</organism>
<dbReference type="InParanoid" id="M5DWC4"/>
<proteinExistence type="predicted"/>
<comment type="caution">
    <text evidence="1">The sequence shown here is derived from an EMBL/GenBank/DDBJ whole genome shotgun (WGS) entry which is preliminary data.</text>
</comment>
<accession>M5DWC4</accession>
<reference evidence="2" key="1">
    <citation type="journal article" date="2013" name="Genome Announc.">
        <title>Genome Sequence of Halanaerobium saccharolyticum subsp. saccharolyticum Strain DSM 6643T, a Halophilic Hydrogen-Producing Bacterium.</title>
        <authorList>
            <person name="Kivisto A."/>
            <person name="Larjo A."/>
            <person name="Ciranna A."/>
            <person name="Santala V."/>
            <person name="Roos C."/>
            <person name="Karp M."/>
        </authorList>
    </citation>
    <scope>NUCLEOTIDE SEQUENCE [LARGE SCALE GENOMIC DNA]</scope>
    <source>
        <strain evidence="2">DSM 6643</strain>
    </source>
</reference>
<evidence type="ECO:0000313" key="2">
    <source>
        <dbReference type="Proteomes" id="UP000012063"/>
    </source>
</evidence>